<evidence type="ECO:0000313" key="4">
    <source>
        <dbReference type="EMBL" id="MFD2415489.1"/>
    </source>
</evidence>
<comment type="cofactor">
    <cofactor evidence="1">
        <name>heme</name>
        <dbReference type="ChEBI" id="CHEBI:30413"/>
    </cofactor>
</comment>
<sequence>MPVDAPAPVVATSLPPRGSRLPGLVQTLVYGKFRHRVLPRAQRRHGDLFTLKLAQFGKTVVVVADPEQMLRVFTGPDTAFHGGEGNAVLAPAMGTRSMLVLDEDEHKRMRRLVLPAFSGAALRGYREMVVGIAAGEVAVWPVGKPFSGHRRMQELTLDVIVRVVFGITDQARLAEMRPLVRAIAAIGPITLLGLSDRRLRGFGPWRTFRAVQQRLDELLYAEIAERRRSADLSGRTDVLSRLLHAGADDAAGGGLSDAELHDQLITLLLAGHETTAAALAWALHELARRPEYCARVRQAALADDDDYLTAVAKETLRIRPVVFEVARTLAEPVELGEYRLPAGVSVMPAIGLSLAAPRYYPDTTEFRPERFLTDDLPATAWLPFGSGGRRCIGAGFALMEIVGVLKAVLRDHDLAPDRPARERARVRSVTLVPRRGARIVLTPRR</sequence>
<dbReference type="PANTHER" id="PTHR24305:SF166">
    <property type="entry name" value="CYTOCHROME P450 12A4, MITOCHONDRIAL-RELATED"/>
    <property type="match status" value="1"/>
</dbReference>
<reference evidence="5" key="1">
    <citation type="journal article" date="2019" name="Int. J. Syst. Evol. Microbiol.">
        <title>The Global Catalogue of Microorganisms (GCM) 10K type strain sequencing project: providing services to taxonomists for standard genome sequencing and annotation.</title>
        <authorList>
            <consortium name="The Broad Institute Genomics Platform"/>
            <consortium name="The Broad Institute Genome Sequencing Center for Infectious Disease"/>
            <person name="Wu L."/>
            <person name="Ma J."/>
        </authorList>
    </citation>
    <scope>NUCLEOTIDE SEQUENCE [LARGE SCALE GENOMIC DNA]</scope>
    <source>
        <strain evidence="5">CGMCC 4.7645</strain>
    </source>
</reference>
<keyword evidence="3" id="KW-0349">Heme</keyword>
<proteinExistence type="inferred from homology"/>
<dbReference type="RefSeq" id="WP_378261325.1">
    <property type="nucleotide sequence ID" value="NZ_JBHUKR010000004.1"/>
</dbReference>
<organism evidence="4 5">
    <name type="scientific">Amycolatopsis pigmentata</name>
    <dbReference type="NCBI Taxonomy" id="450801"/>
    <lineage>
        <taxon>Bacteria</taxon>
        <taxon>Bacillati</taxon>
        <taxon>Actinomycetota</taxon>
        <taxon>Actinomycetes</taxon>
        <taxon>Pseudonocardiales</taxon>
        <taxon>Pseudonocardiaceae</taxon>
        <taxon>Amycolatopsis</taxon>
    </lineage>
</organism>
<dbReference type="CDD" id="cd11053">
    <property type="entry name" value="CYP110-like"/>
    <property type="match status" value="1"/>
</dbReference>
<dbReference type="Pfam" id="PF00067">
    <property type="entry name" value="p450"/>
    <property type="match status" value="1"/>
</dbReference>
<dbReference type="SUPFAM" id="SSF48264">
    <property type="entry name" value="Cytochrome P450"/>
    <property type="match status" value="1"/>
</dbReference>
<accession>A0ABW5FLJ9</accession>
<dbReference type="PRINTS" id="PR00385">
    <property type="entry name" value="P450"/>
</dbReference>
<keyword evidence="3" id="KW-0560">Oxidoreductase</keyword>
<dbReference type="InterPro" id="IPR017972">
    <property type="entry name" value="Cyt_P450_CS"/>
</dbReference>
<keyword evidence="3" id="KW-0503">Monooxygenase</keyword>
<evidence type="ECO:0000256" key="2">
    <source>
        <dbReference type="ARBA" id="ARBA00010617"/>
    </source>
</evidence>
<dbReference type="InterPro" id="IPR001128">
    <property type="entry name" value="Cyt_P450"/>
</dbReference>
<evidence type="ECO:0000256" key="3">
    <source>
        <dbReference type="RuleBase" id="RU000461"/>
    </source>
</evidence>
<dbReference type="PANTHER" id="PTHR24305">
    <property type="entry name" value="CYTOCHROME P450"/>
    <property type="match status" value="1"/>
</dbReference>
<evidence type="ECO:0000313" key="5">
    <source>
        <dbReference type="Proteomes" id="UP001597417"/>
    </source>
</evidence>
<dbReference type="InterPro" id="IPR050121">
    <property type="entry name" value="Cytochrome_P450_monoxygenase"/>
</dbReference>
<dbReference type="PROSITE" id="PS00086">
    <property type="entry name" value="CYTOCHROME_P450"/>
    <property type="match status" value="1"/>
</dbReference>
<keyword evidence="3" id="KW-0408">Iron</keyword>
<dbReference type="EMBL" id="JBHUKR010000004">
    <property type="protein sequence ID" value="MFD2415489.1"/>
    <property type="molecule type" value="Genomic_DNA"/>
</dbReference>
<comment type="similarity">
    <text evidence="2 3">Belongs to the cytochrome P450 family.</text>
</comment>
<comment type="caution">
    <text evidence="4">The sequence shown here is derived from an EMBL/GenBank/DDBJ whole genome shotgun (WGS) entry which is preliminary data.</text>
</comment>
<dbReference type="Gene3D" id="1.10.630.10">
    <property type="entry name" value="Cytochrome P450"/>
    <property type="match status" value="1"/>
</dbReference>
<gene>
    <name evidence="4" type="ORF">ACFSXZ_04015</name>
</gene>
<protein>
    <submittedName>
        <fullName evidence="4">Cytochrome P450</fullName>
    </submittedName>
</protein>
<evidence type="ECO:0000256" key="1">
    <source>
        <dbReference type="ARBA" id="ARBA00001971"/>
    </source>
</evidence>
<dbReference type="InterPro" id="IPR002401">
    <property type="entry name" value="Cyt_P450_E_grp-I"/>
</dbReference>
<dbReference type="InterPro" id="IPR036396">
    <property type="entry name" value="Cyt_P450_sf"/>
</dbReference>
<name>A0ABW5FLJ9_9PSEU</name>
<keyword evidence="5" id="KW-1185">Reference proteome</keyword>
<dbReference type="Proteomes" id="UP001597417">
    <property type="component" value="Unassembled WGS sequence"/>
</dbReference>
<keyword evidence="3" id="KW-0479">Metal-binding</keyword>
<dbReference type="PRINTS" id="PR00463">
    <property type="entry name" value="EP450I"/>
</dbReference>